<keyword evidence="2" id="KW-1185">Reference proteome</keyword>
<protein>
    <submittedName>
        <fullName evidence="1">Uncharacterized protein</fullName>
    </submittedName>
</protein>
<dbReference type="Proteomes" id="UP000326924">
    <property type="component" value="Unassembled WGS sequence"/>
</dbReference>
<evidence type="ECO:0000313" key="2">
    <source>
        <dbReference type="Proteomes" id="UP000326924"/>
    </source>
</evidence>
<reference evidence="1 2" key="1">
    <citation type="submission" date="2019-09" db="EMBL/GenBank/DDBJ databases">
        <title>Draft genome of the ectomycorrhizal ascomycete Sphaerosporella brunnea.</title>
        <authorList>
            <consortium name="DOE Joint Genome Institute"/>
            <person name="Benucci G.M."/>
            <person name="Marozzi G."/>
            <person name="Antonielli L."/>
            <person name="Sanchez S."/>
            <person name="Marco P."/>
            <person name="Wang X."/>
            <person name="Falini L.B."/>
            <person name="Barry K."/>
            <person name="Haridas S."/>
            <person name="Lipzen A."/>
            <person name="Labutti K."/>
            <person name="Grigoriev I.V."/>
            <person name="Murat C."/>
            <person name="Martin F."/>
            <person name="Albertini E."/>
            <person name="Donnini D."/>
            <person name="Bonito G."/>
        </authorList>
    </citation>
    <scope>NUCLEOTIDE SEQUENCE [LARGE SCALE GENOMIC DNA]</scope>
    <source>
        <strain evidence="1 2">Sb_GMNB300</strain>
    </source>
</reference>
<sequence length="384" mass="42980">MTKKPCPLCAHNGDKRNYARHMRKAHHQYPGETHLNYVMGKEHTTRNTALLLCSCKHRLKMGANDWWTMWTLAKESLANQQRLQGEGWVMVCSFRAIEPILLRPIRFFINDVEHLPTENELVDGVEVVQQADEFDNSPAENELVDEAEVVHQADEFDNSPAENELVDEAELTQQADDFADLPAEDKLVGNKAEVVEHDNDLADLAEGGKIEHSNDSGDLPADDKLVDKKTEEHLSIRPSGYTSLPAMGDYASIPNEPKPRIILRPVPQLDEDHRQRHFQLQDDALPHNQGVQEIATFDKALWTNRVTSIACIRMVEEDNTINSAPALTEITCGSDFDAVRVASEFAPKMASLLADHDAKPLWFCFSVAGPGAERHGSGNLLEPL</sequence>
<organism evidence="1 2">
    <name type="scientific">Sphaerosporella brunnea</name>
    <dbReference type="NCBI Taxonomy" id="1250544"/>
    <lineage>
        <taxon>Eukaryota</taxon>
        <taxon>Fungi</taxon>
        <taxon>Dikarya</taxon>
        <taxon>Ascomycota</taxon>
        <taxon>Pezizomycotina</taxon>
        <taxon>Pezizomycetes</taxon>
        <taxon>Pezizales</taxon>
        <taxon>Pyronemataceae</taxon>
        <taxon>Sphaerosporella</taxon>
    </lineage>
</organism>
<dbReference type="AlphaFoldDB" id="A0A5J5EY54"/>
<dbReference type="EMBL" id="VXIS01000077">
    <property type="protein sequence ID" value="KAA8907607.1"/>
    <property type="molecule type" value="Genomic_DNA"/>
</dbReference>
<dbReference type="InParanoid" id="A0A5J5EY54"/>
<accession>A0A5J5EY54</accession>
<evidence type="ECO:0000313" key="1">
    <source>
        <dbReference type="EMBL" id="KAA8907607.1"/>
    </source>
</evidence>
<name>A0A5J5EY54_9PEZI</name>
<comment type="caution">
    <text evidence="1">The sequence shown here is derived from an EMBL/GenBank/DDBJ whole genome shotgun (WGS) entry which is preliminary data.</text>
</comment>
<gene>
    <name evidence="1" type="ORF">FN846DRAFT_889786</name>
</gene>
<proteinExistence type="predicted"/>